<dbReference type="KEGG" id="adk:Alide2_1494"/>
<dbReference type="HOGENOM" id="CLU_3339220_0_0_4"/>
<dbReference type="AlphaFoldDB" id="F4GFG0"/>
<protein>
    <submittedName>
        <fullName evidence="1">Uncharacterized protein</fullName>
    </submittedName>
</protein>
<name>F4GFG0_ALIDK</name>
<dbReference type="Proteomes" id="UP000007938">
    <property type="component" value="Chromosome"/>
</dbReference>
<reference evidence="1 2" key="1">
    <citation type="journal article" date="2011" name="J. Bacteriol.">
        <title>Genome Sequences of Alicycliphilus denitrificans Strains BC and K601T.</title>
        <authorList>
            <person name="Oosterkamp M.J."/>
            <person name="Veuskens T."/>
            <person name="Plugge C.M."/>
            <person name="Langenhoff A.A."/>
            <person name="Gerritse J."/>
            <person name="van Berkel W.J."/>
            <person name="Pieper D.H."/>
            <person name="Junca H."/>
            <person name="Goodwin L.A."/>
            <person name="Daligault H.E."/>
            <person name="Bruce D.C."/>
            <person name="Detter J.C."/>
            <person name="Tapia R."/>
            <person name="Han C.S."/>
            <person name="Land M.L."/>
            <person name="Hauser L.J."/>
            <person name="Smidt H."/>
            <person name="Stams A.J."/>
        </authorList>
    </citation>
    <scope>NUCLEOTIDE SEQUENCE [LARGE SCALE GENOMIC DNA]</scope>
    <source>
        <strain evidence="2">DSM 14773 / CIP 107495 / K601</strain>
    </source>
</reference>
<sequence>MSADFVEAIYRLIGTPSIFKEFSPRNDRAYCGSRSHF</sequence>
<organism evidence="1 2">
    <name type="scientific">Alicycliphilus denitrificans (strain DSM 14773 / CIP 107495 / K601)</name>
    <dbReference type="NCBI Taxonomy" id="596154"/>
    <lineage>
        <taxon>Bacteria</taxon>
        <taxon>Pseudomonadati</taxon>
        <taxon>Pseudomonadota</taxon>
        <taxon>Betaproteobacteria</taxon>
        <taxon>Burkholderiales</taxon>
        <taxon>Comamonadaceae</taxon>
        <taxon>Alicycliphilus</taxon>
    </lineage>
</organism>
<dbReference type="STRING" id="596154.Alide2_1494"/>
<proteinExistence type="predicted"/>
<evidence type="ECO:0000313" key="2">
    <source>
        <dbReference type="Proteomes" id="UP000007938"/>
    </source>
</evidence>
<evidence type="ECO:0000313" key="1">
    <source>
        <dbReference type="EMBL" id="AEB83892.1"/>
    </source>
</evidence>
<reference evidence="1 2" key="2">
    <citation type="submission" date="2011-04" db="EMBL/GenBank/DDBJ databases">
        <title>Complete sequence of chromosome of Alicycliphilus denitrificans K601.</title>
        <authorList>
            <consortium name="US DOE Joint Genome Institute"/>
            <person name="Lucas S."/>
            <person name="Han J."/>
            <person name="Lapidus A."/>
            <person name="Cheng J.-F."/>
            <person name="Goodwin L."/>
            <person name="Pitluck S."/>
            <person name="Peters L."/>
            <person name="Zeytun A."/>
            <person name="Detter J.C."/>
            <person name="Han C."/>
            <person name="Tapia R."/>
            <person name="Land M."/>
            <person name="Hauser L."/>
            <person name="Kyrpides N."/>
            <person name="Ivanova N."/>
            <person name="Mikhailova N."/>
            <person name="Pagani I."/>
            <person name="Oosterkamp M."/>
            <person name="Pieper D."/>
            <person name="van Berkel W."/>
            <person name="Langenhoff A."/>
            <person name="Smidt H."/>
            <person name="Stams A."/>
            <person name="Woyke T."/>
        </authorList>
    </citation>
    <scope>NUCLEOTIDE SEQUENCE [LARGE SCALE GENOMIC DNA]</scope>
    <source>
        <strain evidence="2">DSM 14773 / CIP 107495 / K601</strain>
    </source>
</reference>
<keyword evidence="2" id="KW-1185">Reference proteome</keyword>
<dbReference type="EMBL" id="CP002657">
    <property type="protein sequence ID" value="AEB83892.1"/>
    <property type="molecule type" value="Genomic_DNA"/>
</dbReference>
<accession>F4GFG0</accession>
<gene>
    <name evidence="1" type="ordered locus">Alide2_1494</name>
</gene>